<dbReference type="EMBL" id="BJUX01000042">
    <property type="protein sequence ID" value="GEK90271.1"/>
    <property type="molecule type" value="Genomic_DNA"/>
</dbReference>
<evidence type="ECO:0000259" key="6">
    <source>
        <dbReference type="SMART" id="SM01005"/>
    </source>
</evidence>
<name>A0A1H7X4K4_9LACT</name>
<dbReference type="GO" id="GO:0008784">
    <property type="term" value="F:alanine racemase activity"/>
    <property type="evidence" value="ECO:0007669"/>
    <property type="project" value="InterPro"/>
</dbReference>
<dbReference type="STRING" id="426703.SAMN04488100_1457"/>
<evidence type="ECO:0000313" key="10">
    <source>
        <dbReference type="Proteomes" id="UP000321425"/>
    </source>
</evidence>
<evidence type="ECO:0000313" key="8">
    <source>
        <dbReference type="EMBL" id="SEM28802.1"/>
    </source>
</evidence>
<dbReference type="SMART" id="SM01005">
    <property type="entry name" value="Ala_racemase_C"/>
    <property type="match status" value="1"/>
</dbReference>
<comment type="cofactor">
    <cofactor evidence="1 4">
        <name>pyridoxal 5'-phosphate</name>
        <dbReference type="ChEBI" id="CHEBI:597326"/>
    </cofactor>
</comment>
<proteinExistence type="predicted"/>
<dbReference type="Pfam" id="PF00842">
    <property type="entry name" value="Ala_racemase_C"/>
    <property type="match status" value="1"/>
</dbReference>
<dbReference type="SUPFAM" id="SSF50621">
    <property type="entry name" value="Alanine racemase C-terminal domain-like"/>
    <property type="match status" value="1"/>
</dbReference>
<feature type="domain" description="Alanine racemase C-terminal" evidence="6">
    <location>
        <begin position="228"/>
        <end position="324"/>
    </location>
</feature>
<dbReference type="Gene3D" id="2.40.37.10">
    <property type="entry name" value="Lyase, Ornithine Decarboxylase, Chain A, domain 1"/>
    <property type="match status" value="1"/>
</dbReference>
<dbReference type="GO" id="GO:0009252">
    <property type="term" value="P:peptidoglycan biosynthetic process"/>
    <property type="evidence" value="ECO:0007669"/>
    <property type="project" value="TreeGrafter"/>
</dbReference>
<evidence type="ECO:0000256" key="3">
    <source>
        <dbReference type="ARBA" id="ARBA00023235"/>
    </source>
</evidence>
<evidence type="ECO:0000256" key="4">
    <source>
        <dbReference type="PIRSR" id="PIRSR600821-50"/>
    </source>
</evidence>
<feature type="binding site" evidence="5">
    <location>
        <position position="122"/>
    </location>
    <ligand>
        <name>substrate</name>
    </ligand>
</feature>
<keyword evidence="10" id="KW-1185">Reference proteome</keyword>
<dbReference type="RefSeq" id="WP_091489861.1">
    <property type="nucleotide sequence ID" value="NZ_BJUX01000042.1"/>
</dbReference>
<dbReference type="AlphaFoldDB" id="A0A1H7X4K4"/>
<dbReference type="PANTHER" id="PTHR30511:SF0">
    <property type="entry name" value="ALANINE RACEMASE, CATABOLIC-RELATED"/>
    <property type="match status" value="1"/>
</dbReference>
<dbReference type="EMBL" id="FOBL01000045">
    <property type="protein sequence ID" value="SEM28802.1"/>
    <property type="molecule type" value="Genomic_DNA"/>
</dbReference>
<dbReference type="SUPFAM" id="SSF51419">
    <property type="entry name" value="PLP-binding barrel"/>
    <property type="match status" value="1"/>
</dbReference>
<dbReference type="InterPro" id="IPR029066">
    <property type="entry name" value="PLP-binding_barrel"/>
</dbReference>
<organism evidence="8 9">
    <name type="scientific">Alkalibacterium putridalgicola</name>
    <dbReference type="NCBI Taxonomy" id="426703"/>
    <lineage>
        <taxon>Bacteria</taxon>
        <taxon>Bacillati</taxon>
        <taxon>Bacillota</taxon>
        <taxon>Bacilli</taxon>
        <taxon>Lactobacillales</taxon>
        <taxon>Carnobacteriaceae</taxon>
        <taxon>Alkalibacterium</taxon>
    </lineage>
</organism>
<dbReference type="Proteomes" id="UP000198548">
    <property type="component" value="Unassembled WGS sequence"/>
</dbReference>
<protein>
    <submittedName>
        <fullName evidence="8">Alanine racemase</fullName>
    </submittedName>
</protein>
<sequence length="349" mass="39958">MTARLILNTERLTRQAHRFQSQVDTIAIVKNDGYNHGLETVYQAFYKGGIRAFATTSLAEAIQLRKWDNDIFILLLDPGADFDQIRKYHLTLTVSSMAFYDKYREELKDIDIQLVYRNDLNRLGFTSSDQMKQILDDPDMNISGIWTHFASADDFGVERYEEEVQNWLIILDQLKAYLPDLTYIHAQNSSSYLRDDLLPYHTHIRGGVILYGTRPYYDGLDTTIAEQAVSIEASVIELTPVKAGRSIGYSAEYQTDKDITIAVCDIGYGNGLLKGRKDFPVKINDKEYPIRVMMMSHILIEVDEDVEIGDTVTLYDDDLRFDWLTKNGIGSFSQQMSSLNKQTFDVSCI</sequence>
<gene>
    <name evidence="7" type="ORF">APU01nite_23100</name>
    <name evidence="8" type="ORF">SAMN04488100_1457</name>
</gene>
<dbReference type="PRINTS" id="PR00992">
    <property type="entry name" value="ALARACEMASE"/>
</dbReference>
<dbReference type="InterPro" id="IPR009006">
    <property type="entry name" value="Ala_racemase/Decarboxylase_C"/>
</dbReference>
<feature type="modified residue" description="N6-(pyridoxal phosphate)lysine" evidence="4">
    <location>
        <position position="30"/>
    </location>
</feature>
<dbReference type="GO" id="GO:0030170">
    <property type="term" value="F:pyridoxal phosphate binding"/>
    <property type="evidence" value="ECO:0007669"/>
    <property type="project" value="TreeGrafter"/>
</dbReference>
<evidence type="ECO:0000313" key="9">
    <source>
        <dbReference type="Proteomes" id="UP000198548"/>
    </source>
</evidence>
<dbReference type="InterPro" id="IPR000821">
    <property type="entry name" value="Ala_racemase"/>
</dbReference>
<dbReference type="InterPro" id="IPR011079">
    <property type="entry name" value="Ala_racemase_C"/>
</dbReference>
<evidence type="ECO:0000256" key="5">
    <source>
        <dbReference type="PIRSR" id="PIRSR600821-52"/>
    </source>
</evidence>
<reference evidence="8 9" key="1">
    <citation type="submission" date="2016-10" db="EMBL/GenBank/DDBJ databases">
        <authorList>
            <person name="de Groot N.N."/>
        </authorList>
    </citation>
    <scope>NUCLEOTIDE SEQUENCE [LARGE SCALE GENOMIC DNA]</scope>
    <source>
        <strain evidence="8 9">DSM 19182</strain>
    </source>
</reference>
<dbReference type="GO" id="GO:0030632">
    <property type="term" value="P:D-alanine biosynthetic process"/>
    <property type="evidence" value="ECO:0007669"/>
    <property type="project" value="TreeGrafter"/>
</dbReference>
<feature type="binding site" evidence="5">
    <location>
        <position position="295"/>
    </location>
    <ligand>
        <name>substrate</name>
    </ligand>
</feature>
<evidence type="ECO:0000256" key="2">
    <source>
        <dbReference type="ARBA" id="ARBA00022898"/>
    </source>
</evidence>
<dbReference type="PANTHER" id="PTHR30511">
    <property type="entry name" value="ALANINE RACEMASE"/>
    <property type="match status" value="1"/>
</dbReference>
<dbReference type="Proteomes" id="UP000321425">
    <property type="component" value="Unassembled WGS sequence"/>
</dbReference>
<dbReference type="InterPro" id="IPR001608">
    <property type="entry name" value="Ala_racemase_N"/>
</dbReference>
<dbReference type="Pfam" id="PF01168">
    <property type="entry name" value="Ala_racemase_N"/>
    <property type="match status" value="1"/>
</dbReference>
<evidence type="ECO:0000313" key="7">
    <source>
        <dbReference type="EMBL" id="GEK90271.1"/>
    </source>
</evidence>
<dbReference type="Gene3D" id="3.20.20.10">
    <property type="entry name" value="Alanine racemase"/>
    <property type="match status" value="1"/>
</dbReference>
<evidence type="ECO:0000256" key="1">
    <source>
        <dbReference type="ARBA" id="ARBA00001933"/>
    </source>
</evidence>
<keyword evidence="3" id="KW-0413">Isomerase</keyword>
<keyword evidence="2 4" id="KW-0663">Pyridoxal phosphate</keyword>
<reference evidence="7 10" key="2">
    <citation type="submission" date="2019-07" db="EMBL/GenBank/DDBJ databases">
        <title>Whole genome shotgun sequence of Alkalibacterium putridalgicola NBRC 103243.</title>
        <authorList>
            <person name="Hosoyama A."/>
            <person name="Uohara A."/>
            <person name="Ohji S."/>
            <person name="Ichikawa N."/>
        </authorList>
    </citation>
    <scope>NUCLEOTIDE SEQUENCE [LARGE SCALE GENOMIC DNA]</scope>
    <source>
        <strain evidence="7 10">NBRC 103243</strain>
    </source>
</reference>
<dbReference type="OrthoDB" id="9813814at2"/>
<dbReference type="GO" id="GO:0005829">
    <property type="term" value="C:cytosol"/>
    <property type="evidence" value="ECO:0007669"/>
    <property type="project" value="TreeGrafter"/>
</dbReference>
<accession>A0A1H7X4K4</accession>